<organism evidence="2">
    <name type="scientific">Roseihalotalea indica</name>
    <dbReference type="NCBI Taxonomy" id="2867963"/>
    <lineage>
        <taxon>Bacteria</taxon>
        <taxon>Pseudomonadati</taxon>
        <taxon>Bacteroidota</taxon>
        <taxon>Cytophagia</taxon>
        <taxon>Cytophagales</taxon>
        <taxon>Catalimonadaceae</taxon>
        <taxon>Roseihalotalea</taxon>
    </lineage>
</organism>
<reference evidence="2" key="1">
    <citation type="journal article" date="2023" name="Comput. Struct. Biotechnol. J.">
        <title>Discovery of a novel marine Bacteroidetes with a rich repertoire of carbohydrate-active enzymes.</title>
        <authorList>
            <person name="Chen B."/>
            <person name="Liu G."/>
            <person name="Chen Q."/>
            <person name="Wang H."/>
            <person name="Liu L."/>
            <person name="Tang K."/>
        </authorList>
    </citation>
    <scope>NUCLEOTIDE SEQUENCE</scope>
    <source>
        <strain evidence="2">TK19036</strain>
    </source>
</reference>
<evidence type="ECO:0000256" key="1">
    <source>
        <dbReference type="SAM" id="Phobius"/>
    </source>
</evidence>
<reference evidence="2" key="2">
    <citation type="journal article" date="2024" name="Antonie Van Leeuwenhoek">
        <title>Roseihalotalea indica gen. nov., sp. nov., a halophilic Bacteroidetes from mesopelagic Southwest Indian Ocean with higher carbohydrate metabolic potential.</title>
        <authorList>
            <person name="Chen B."/>
            <person name="Zhang M."/>
            <person name="Lin D."/>
            <person name="Ye J."/>
            <person name="Tang K."/>
        </authorList>
    </citation>
    <scope>NUCLEOTIDE SEQUENCE</scope>
    <source>
        <strain evidence="2">TK19036</strain>
    </source>
</reference>
<accession>A0AA49GQB5</accession>
<gene>
    <name evidence="2" type="ORF">K4G66_02490</name>
</gene>
<sequence>MFEAHGTEGLELFTWIVGGLVGFGAALTFTHFLSVTKEDKDMDQPLPNEHEKKVL</sequence>
<name>A0AA49GQB5_9BACT</name>
<keyword evidence="1" id="KW-0812">Transmembrane</keyword>
<keyword evidence="1" id="KW-1133">Transmembrane helix</keyword>
<dbReference type="EMBL" id="CP120682">
    <property type="protein sequence ID" value="WKN37578.1"/>
    <property type="molecule type" value="Genomic_DNA"/>
</dbReference>
<dbReference type="AlphaFoldDB" id="A0AA49GQB5"/>
<feature type="transmembrane region" description="Helical" evidence="1">
    <location>
        <begin position="12"/>
        <end position="33"/>
    </location>
</feature>
<evidence type="ECO:0000313" key="2">
    <source>
        <dbReference type="EMBL" id="WKN37578.1"/>
    </source>
</evidence>
<keyword evidence="1" id="KW-0472">Membrane</keyword>
<protein>
    <submittedName>
        <fullName evidence="2">Uncharacterized protein</fullName>
    </submittedName>
</protein>
<proteinExistence type="predicted"/>